<gene>
    <name evidence="2" type="ORF">IPH26_22945</name>
</gene>
<evidence type="ECO:0000256" key="1">
    <source>
        <dbReference type="SAM" id="MobiDB-lite"/>
    </source>
</evidence>
<name>A0A9D7E7L6_9PROT</name>
<evidence type="ECO:0000313" key="2">
    <source>
        <dbReference type="EMBL" id="MBK6975674.1"/>
    </source>
</evidence>
<dbReference type="Proteomes" id="UP000807785">
    <property type="component" value="Unassembled WGS sequence"/>
</dbReference>
<feature type="region of interest" description="Disordered" evidence="1">
    <location>
        <begin position="1"/>
        <end position="29"/>
    </location>
</feature>
<dbReference type="EMBL" id="JADJEV010000005">
    <property type="protein sequence ID" value="MBK6975674.1"/>
    <property type="molecule type" value="Genomic_DNA"/>
</dbReference>
<protein>
    <submittedName>
        <fullName evidence="2">Uncharacterized protein</fullName>
    </submittedName>
</protein>
<sequence>MLRQTRTAGFAHQEATARSAPQPTRPSARAAWWATNWKTTREAMSAPASTAGTLGNQRAELGAACLAELSSGMQAGRISSVDLLG</sequence>
<comment type="caution">
    <text evidence="2">The sequence shown here is derived from an EMBL/GenBank/DDBJ whole genome shotgun (WGS) entry which is preliminary data.</text>
</comment>
<proteinExistence type="predicted"/>
<reference evidence="2" key="1">
    <citation type="submission" date="2020-10" db="EMBL/GenBank/DDBJ databases">
        <title>Connecting structure to function with the recovery of over 1000 high-quality activated sludge metagenome-assembled genomes encoding full-length rRNA genes using long-read sequencing.</title>
        <authorList>
            <person name="Singleton C.M."/>
            <person name="Petriglieri F."/>
            <person name="Kristensen J.M."/>
            <person name="Kirkegaard R.H."/>
            <person name="Michaelsen T.Y."/>
            <person name="Andersen M.H."/>
            <person name="Karst S.M."/>
            <person name="Dueholm M.S."/>
            <person name="Nielsen P.H."/>
            <person name="Albertsen M."/>
        </authorList>
    </citation>
    <scope>NUCLEOTIDE SEQUENCE</scope>
    <source>
        <strain evidence="2">Bjer_18-Q3-R1-45_BAT3C.347</strain>
    </source>
</reference>
<accession>A0A9D7E7L6</accession>
<evidence type="ECO:0000313" key="3">
    <source>
        <dbReference type="Proteomes" id="UP000807785"/>
    </source>
</evidence>
<organism evidence="2 3">
    <name type="scientific">Candidatus Methylophosphatis roskildensis</name>
    <dbReference type="NCBI Taxonomy" id="2899263"/>
    <lineage>
        <taxon>Bacteria</taxon>
        <taxon>Pseudomonadati</taxon>
        <taxon>Pseudomonadota</taxon>
        <taxon>Betaproteobacteria</taxon>
        <taxon>Nitrosomonadales</taxon>
        <taxon>Sterolibacteriaceae</taxon>
        <taxon>Candidatus Methylophosphatis</taxon>
    </lineage>
</organism>
<dbReference type="AlphaFoldDB" id="A0A9D7E7L6"/>